<sequence length="264" mass="27859">MEVSKLFSVEKQTVLITGGSRGIGKMIAEGFVRNGARVYISARSEKDCDETAAELTAAGPGECIPIPEDLGSIEGCLRLAAALQQRESKLDVLVNNSGVAWAGGFGGHTPEMWSKVMDLNLTAPFFLTKYLLPLLQTNARIIMVGSVAGRRPQSYGSYAYDVSKAALHHLTRVLAADLAPRQITVNAIAPGLVPTKMTRHVPTISGKNHDGFAKDTVPLQRPGGPSDMAGATLFFASPAGAWVTGAVLSVDGGQYEATHIGAKL</sequence>
<keyword evidence="2" id="KW-0521">NADP</keyword>
<accession>A0A485L9B4</accession>
<comment type="similarity">
    <text evidence="1">Belongs to the short-chain dehydrogenases/reductases (SDR) family.</text>
</comment>
<dbReference type="PANTHER" id="PTHR43618:SF8">
    <property type="entry name" value="7ALPHA-HYDROXYSTEROID DEHYDROGENASE"/>
    <property type="match status" value="1"/>
</dbReference>
<dbReference type="Pfam" id="PF13561">
    <property type="entry name" value="adh_short_C2"/>
    <property type="match status" value="1"/>
</dbReference>
<evidence type="ECO:0000256" key="1">
    <source>
        <dbReference type="ARBA" id="ARBA00006484"/>
    </source>
</evidence>
<dbReference type="InterPro" id="IPR002347">
    <property type="entry name" value="SDR_fam"/>
</dbReference>
<feature type="domain" description="Ketoreductase" evidence="4">
    <location>
        <begin position="12"/>
        <end position="191"/>
    </location>
</feature>
<dbReference type="GO" id="GO:0016491">
    <property type="term" value="F:oxidoreductase activity"/>
    <property type="evidence" value="ECO:0007669"/>
    <property type="project" value="UniProtKB-KW"/>
</dbReference>
<dbReference type="PRINTS" id="PR00081">
    <property type="entry name" value="GDHRDH"/>
</dbReference>
<organism evidence="6 7">
    <name type="scientific">Aphanomyces stellatus</name>
    <dbReference type="NCBI Taxonomy" id="120398"/>
    <lineage>
        <taxon>Eukaryota</taxon>
        <taxon>Sar</taxon>
        <taxon>Stramenopiles</taxon>
        <taxon>Oomycota</taxon>
        <taxon>Saprolegniomycetes</taxon>
        <taxon>Saprolegniales</taxon>
        <taxon>Verrucalvaceae</taxon>
        <taxon>Aphanomyces</taxon>
    </lineage>
</organism>
<dbReference type="Proteomes" id="UP000332933">
    <property type="component" value="Unassembled WGS sequence"/>
</dbReference>
<dbReference type="EMBL" id="VJMH01006088">
    <property type="protein sequence ID" value="KAF0691480.1"/>
    <property type="molecule type" value="Genomic_DNA"/>
</dbReference>
<gene>
    <name evidence="6" type="primary">Aste57867_17306</name>
    <name evidence="5" type="ORF">As57867_017247</name>
    <name evidence="6" type="ORF">ASTE57867_17306</name>
</gene>
<dbReference type="InterPro" id="IPR036291">
    <property type="entry name" value="NAD(P)-bd_dom_sf"/>
</dbReference>
<dbReference type="SMART" id="SM00822">
    <property type="entry name" value="PKS_KR"/>
    <property type="match status" value="1"/>
</dbReference>
<evidence type="ECO:0000313" key="5">
    <source>
        <dbReference type="EMBL" id="KAF0691480.1"/>
    </source>
</evidence>
<dbReference type="Gene3D" id="3.40.50.720">
    <property type="entry name" value="NAD(P)-binding Rossmann-like Domain"/>
    <property type="match status" value="1"/>
</dbReference>
<keyword evidence="3" id="KW-0560">Oxidoreductase</keyword>
<name>A0A485L9B4_9STRA</name>
<evidence type="ECO:0000313" key="7">
    <source>
        <dbReference type="Proteomes" id="UP000332933"/>
    </source>
</evidence>
<dbReference type="InterPro" id="IPR057326">
    <property type="entry name" value="KR_dom"/>
</dbReference>
<evidence type="ECO:0000313" key="6">
    <source>
        <dbReference type="EMBL" id="VFT94062.1"/>
    </source>
</evidence>
<protein>
    <submittedName>
        <fullName evidence="6">Aste57867_17306 protein</fullName>
    </submittedName>
</protein>
<dbReference type="FunFam" id="3.40.50.720:FF:000084">
    <property type="entry name" value="Short-chain dehydrogenase reductase"/>
    <property type="match status" value="1"/>
</dbReference>
<dbReference type="EMBL" id="CAADRA010006109">
    <property type="protein sequence ID" value="VFT94062.1"/>
    <property type="molecule type" value="Genomic_DNA"/>
</dbReference>
<reference evidence="6 7" key="1">
    <citation type="submission" date="2019-03" db="EMBL/GenBank/DDBJ databases">
        <authorList>
            <person name="Gaulin E."/>
            <person name="Dumas B."/>
        </authorList>
    </citation>
    <scope>NUCLEOTIDE SEQUENCE [LARGE SCALE GENOMIC DNA]</scope>
    <source>
        <strain evidence="6">CBS 568.67</strain>
    </source>
</reference>
<proteinExistence type="inferred from homology"/>
<evidence type="ECO:0000256" key="3">
    <source>
        <dbReference type="ARBA" id="ARBA00023002"/>
    </source>
</evidence>
<dbReference type="OrthoDB" id="1393670at2759"/>
<dbReference type="InterPro" id="IPR052178">
    <property type="entry name" value="Sec_Metab_Biosynth_SDR"/>
</dbReference>
<keyword evidence="7" id="KW-1185">Reference proteome</keyword>
<evidence type="ECO:0000256" key="2">
    <source>
        <dbReference type="ARBA" id="ARBA00022857"/>
    </source>
</evidence>
<dbReference type="AlphaFoldDB" id="A0A485L9B4"/>
<dbReference type="SUPFAM" id="SSF51735">
    <property type="entry name" value="NAD(P)-binding Rossmann-fold domains"/>
    <property type="match status" value="1"/>
</dbReference>
<evidence type="ECO:0000259" key="4">
    <source>
        <dbReference type="SMART" id="SM00822"/>
    </source>
</evidence>
<dbReference type="PANTHER" id="PTHR43618">
    <property type="entry name" value="7-ALPHA-HYDROXYSTEROID DEHYDROGENASE"/>
    <property type="match status" value="1"/>
</dbReference>
<dbReference type="PRINTS" id="PR00080">
    <property type="entry name" value="SDRFAMILY"/>
</dbReference>
<reference evidence="5" key="2">
    <citation type="submission" date="2019-06" db="EMBL/GenBank/DDBJ databases">
        <title>Genomics analysis of Aphanomyces spp. identifies a new class of oomycete effector associated with host adaptation.</title>
        <authorList>
            <person name="Gaulin E."/>
        </authorList>
    </citation>
    <scope>NUCLEOTIDE SEQUENCE</scope>
    <source>
        <strain evidence="5">CBS 578.67</strain>
    </source>
</reference>